<evidence type="ECO:0000259" key="5">
    <source>
        <dbReference type="PROSITE" id="PS50042"/>
    </source>
</evidence>
<keyword evidence="8" id="KW-1185">Reference proteome</keyword>
<dbReference type="InterPro" id="IPR012318">
    <property type="entry name" value="HTH_CRP"/>
</dbReference>
<feature type="domain" description="HTH crp-type" evidence="6">
    <location>
        <begin position="146"/>
        <end position="219"/>
    </location>
</feature>
<dbReference type="GO" id="GO:0003677">
    <property type="term" value="F:DNA binding"/>
    <property type="evidence" value="ECO:0007669"/>
    <property type="project" value="UniProtKB-KW"/>
</dbReference>
<dbReference type="InterPro" id="IPR050397">
    <property type="entry name" value="Env_Response_Regulators"/>
</dbReference>
<comment type="caution">
    <text evidence="7">The sequence shown here is derived from an EMBL/GenBank/DDBJ whole genome shotgun (WGS) entry which is preliminary data.</text>
</comment>
<reference evidence="7" key="1">
    <citation type="submission" date="2022-06" db="EMBL/GenBank/DDBJ databases">
        <title>Aquibacillus sp. a new bacterium isolated from soil saline samples.</title>
        <authorList>
            <person name="Galisteo C."/>
            <person name="De La Haba R."/>
            <person name="Sanchez-Porro C."/>
            <person name="Ventosa A."/>
        </authorList>
    </citation>
    <scope>NUCLEOTIDE SEQUENCE</scope>
    <source>
        <strain evidence="7">3ASR75-11</strain>
    </source>
</reference>
<keyword evidence="4" id="KW-0804">Transcription</keyword>
<gene>
    <name evidence="7" type="ORF">NC797_11920</name>
</gene>
<protein>
    <submittedName>
        <fullName evidence="7">Crp/Fnr family transcriptional regulator</fullName>
    </submittedName>
</protein>
<organism evidence="7 8">
    <name type="scientific">Terrihalobacillus insolitus</name>
    <dbReference type="NCBI Taxonomy" id="2950438"/>
    <lineage>
        <taxon>Bacteria</taxon>
        <taxon>Bacillati</taxon>
        <taxon>Bacillota</taxon>
        <taxon>Bacilli</taxon>
        <taxon>Bacillales</taxon>
        <taxon>Bacillaceae</taxon>
        <taxon>Terrihalobacillus</taxon>
    </lineage>
</organism>
<dbReference type="Gene3D" id="1.10.10.10">
    <property type="entry name" value="Winged helix-like DNA-binding domain superfamily/Winged helix DNA-binding domain"/>
    <property type="match status" value="1"/>
</dbReference>
<sequence>MSMVNQLAVETNTTHFSKECFRKLQEIMYMEKFDQGSRIYWEGDTNDKLYYLMEGSVKHTKLSEDGKDLTLNYFFQGDLFGEFDPMNKQNSACTAQAMENCKIGVIQQSDLEVLVWQNGDFAIEFTQWLSHMQYYTQLKLRDLLFHGKNGALAAMLIRTANTYGIRNGNRIVITEKFTNNELANLIGSTRETVNRMLATFRQEGLIKYDHGRIEILDLTKLKQICQCEDCPIGICRL</sequence>
<keyword evidence="3" id="KW-0010">Activator</keyword>
<evidence type="ECO:0000256" key="2">
    <source>
        <dbReference type="ARBA" id="ARBA00023125"/>
    </source>
</evidence>
<evidence type="ECO:0000259" key="6">
    <source>
        <dbReference type="PROSITE" id="PS51063"/>
    </source>
</evidence>
<dbReference type="SUPFAM" id="SSF46785">
    <property type="entry name" value="Winged helix' DNA-binding domain"/>
    <property type="match status" value="1"/>
</dbReference>
<keyword evidence="1" id="KW-0805">Transcription regulation</keyword>
<dbReference type="Proteomes" id="UP001145050">
    <property type="component" value="Unassembled WGS sequence"/>
</dbReference>
<dbReference type="InterPro" id="IPR018490">
    <property type="entry name" value="cNMP-bd_dom_sf"/>
</dbReference>
<dbReference type="InterPro" id="IPR036388">
    <property type="entry name" value="WH-like_DNA-bd_sf"/>
</dbReference>
<evidence type="ECO:0000256" key="1">
    <source>
        <dbReference type="ARBA" id="ARBA00023015"/>
    </source>
</evidence>
<dbReference type="CDD" id="cd00092">
    <property type="entry name" value="HTH_CRP"/>
    <property type="match status" value="1"/>
</dbReference>
<accession>A0A9X3WT39</accession>
<name>A0A9X3WT39_9BACI</name>
<dbReference type="Pfam" id="PF13545">
    <property type="entry name" value="HTH_Crp_2"/>
    <property type="match status" value="1"/>
</dbReference>
<proteinExistence type="predicted"/>
<dbReference type="Gene3D" id="2.60.120.10">
    <property type="entry name" value="Jelly Rolls"/>
    <property type="match status" value="1"/>
</dbReference>
<dbReference type="GO" id="GO:0003700">
    <property type="term" value="F:DNA-binding transcription factor activity"/>
    <property type="evidence" value="ECO:0007669"/>
    <property type="project" value="TreeGrafter"/>
</dbReference>
<dbReference type="PANTHER" id="PTHR24567">
    <property type="entry name" value="CRP FAMILY TRANSCRIPTIONAL REGULATORY PROTEIN"/>
    <property type="match status" value="1"/>
</dbReference>
<feature type="domain" description="Cyclic nucleotide-binding" evidence="5">
    <location>
        <begin position="12"/>
        <end position="115"/>
    </location>
</feature>
<dbReference type="CDD" id="cd00038">
    <property type="entry name" value="CAP_ED"/>
    <property type="match status" value="1"/>
</dbReference>
<evidence type="ECO:0000256" key="4">
    <source>
        <dbReference type="ARBA" id="ARBA00023163"/>
    </source>
</evidence>
<dbReference type="SMART" id="SM00419">
    <property type="entry name" value="HTH_CRP"/>
    <property type="match status" value="1"/>
</dbReference>
<dbReference type="AlphaFoldDB" id="A0A9X3WT39"/>
<evidence type="ECO:0000256" key="3">
    <source>
        <dbReference type="ARBA" id="ARBA00023159"/>
    </source>
</evidence>
<evidence type="ECO:0000313" key="7">
    <source>
        <dbReference type="EMBL" id="MDC3425210.1"/>
    </source>
</evidence>
<dbReference type="SMART" id="SM00100">
    <property type="entry name" value="cNMP"/>
    <property type="match status" value="1"/>
</dbReference>
<dbReference type="PROSITE" id="PS51063">
    <property type="entry name" value="HTH_CRP_2"/>
    <property type="match status" value="1"/>
</dbReference>
<dbReference type="SUPFAM" id="SSF51206">
    <property type="entry name" value="cAMP-binding domain-like"/>
    <property type="match status" value="1"/>
</dbReference>
<dbReference type="GO" id="GO:0005829">
    <property type="term" value="C:cytosol"/>
    <property type="evidence" value="ECO:0007669"/>
    <property type="project" value="TreeGrafter"/>
</dbReference>
<dbReference type="InterPro" id="IPR014710">
    <property type="entry name" value="RmlC-like_jellyroll"/>
</dbReference>
<dbReference type="PRINTS" id="PR00034">
    <property type="entry name" value="HTHCRP"/>
</dbReference>
<dbReference type="EMBL" id="JAMQKB010000012">
    <property type="protein sequence ID" value="MDC3425210.1"/>
    <property type="molecule type" value="Genomic_DNA"/>
</dbReference>
<dbReference type="Pfam" id="PF00027">
    <property type="entry name" value="cNMP_binding"/>
    <property type="match status" value="1"/>
</dbReference>
<dbReference type="InterPro" id="IPR000595">
    <property type="entry name" value="cNMP-bd_dom"/>
</dbReference>
<dbReference type="RefSeq" id="WP_272437016.1">
    <property type="nucleotide sequence ID" value="NZ_JAMQKB010000012.1"/>
</dbReference>
<dbReference type="PROSITE" id="PS50042">
    <property type="entry name" value="CNMP_BINDING_3"/>
    <property type="match status" value="1"/>
</dbReference>
<dbReference type="InterPro" id="IPR036390">
    <property type="entry name" value="WH_DNA-bd_sf"/>
</dbReference>
<keyword evidence="2" id="KW-0238">DNA-binding</keyword>
<dbReference type="PANTHER" id="PTHR24567:SF74">
    <property type="entry name" value="HTH-TYPE TRANSCRIPTIONAL REGULATOR ARCR"/>
    <property type="match status" value="1"/>
</dbReference>
<evidence type="ECO:0000313" key="8">
    <source>
        <dbReference type="Proteomes" id="UP001145050"/>
    </source>
</evidence>